<evidence type="ECO:0000313" key="3">
    <source>
        <dbReference type="Proteomes" id="UP000295443"/>
    </source>
</evidence>
<accession>A0A4V2NVY1</accession>
<dbReference type="Proteomes" id="UP000295443">
    <property type="component" value="Unassembled WGS sequence"/>
</dbReference>
<evidence type="ECO:0000313" key="2">
    <source>
        <dbReference type="EMBL" id="TCJ15202.1"/>
    </source>
</evidence>
<comment type="caution">
    <text evidence="2">The sequence shown here is derived from an EMBL/GenBank/DDBJ whole genome shotgun (WGS) entry which is preliminary data.</text>
</comment>
<protein>
    <submittedName>
        <fullName evidence="2">DUF3275 family protein</fullName>
    </submittedName>
</protein>
<organism evidence="2 3">
    <name type="scientific">Parasulfuritortus cantonensis</name>
    <dbReference type="NCBI Taxonomy" id="2528202"/>
    <lineage>
        <taxon>Bacteria</taxon>
        <taxon>Pseudomonadati</taxon>
        <taxon>Pseudomonadota</taxon>
        <taxon>Betaproteobacteria</taxon>
        <taxon>Nitrosomonadales</taxon>
        <taxon>Thiobacillaceae</taxon>
        <taxon>Parasulfuritortus</taxon>
    </lineage>
</organism>
<proteinExistence type="predicted"/>
<dbReference type="RefSeq" id="WP_131446317.1">
    <property type="nucleotide sequence ID" value="NZ_SJZB01000029.1"/>
</dbReference>
<sequence length="182" mass="19955">MPVQLQGTLSIKEVKGRSGSFCVGDLITDIGTFKVKDAILDQYPAGEYVGAFVIDEIYPSSYTWRGKVWVEVRAKLSAIHVDNQPEETPDVEALPEAVEPDPADEAVTPQPEPQSAVVENQEASDAEPSLFDAETQDLINAGKPVKLDPTVDRGLFRAQRDALKAHGYRFDASKQMWELPAA</sequence>
<reference evidence="2 3" key="1">
    <citation type="submission" date="2019-03" db="EMBL/GenBank/DDBJ databases">
        <title>Genome sequence of Thiobacillaceae bacterium LSR1, a sulfur-oxidizing bacterium isolated from freshwater sediment.</title>
        <authorList>
            <person name="Li S."/>
        </authorList>
    </citation>
    <scope>NUCLEOTIDE SEQUENCE [LARGE SCALE GENOMIC DNA]</scope>
    <source>
        <strain evidence="2 3">LSR1</strain>
    </source>
</reference>
<evidence type="ECO:0000256" key="1">
    <source>
        <dbReference type="SAM" id="MobiDB-lite"/>
    </source>
</evidence>
<feature type="region of interest" description="Disordered" evidence="1">
    <location>
        <begin position="97"/>
        <end position="123"/>
    </location>
</feature>
<dbReference type="AlphaFoldDB" id="A0A4V2NVY1"/>
<keyword evidence="3" id="KW-1185">Reference proteome</keyword>
<dbReference type="OrthoDB" id="8445945at2"/>
<gene>
    <name evidence="2" type="ORF">EZJ19_07795</name>
</gene>
<dbReference type="Pfam" id="PF11679">
    <property type="entry name" value="DUF3275"/>
    <property type="match status" value="2"/>
</dbReference>
<dbReference type="EMBL" id="SJZB01000029">
    <property type="protein sequence ID" value="TCJ15202.1"/>
    <property type="molecule type" value="Genomic_DNA"/>
</dbReference>
<name>A0A4V2NVY1_9PROT</name>
<dbReference type="InterPro" id="IPR021693">
    <property type="entry name" value="DUF3275"/>
</dbReference>